<proteinExistence type="predicted"/>
<evidence type="ECO:0000256" key="1">
    <source>
        <dbReference type="SAM" id="MobiDB-lite"/>
    </source>
</evidence>
<dbReference type="Proteomes" id="UP001590951">
    <property type="component" value="Unassembled WGS sequence"/>
</dbReference>
<accession>A0ABR4AY31</accession>
<feature type="compositionally biased region" description="Polar residues" evidence="1">
    <location>
        <begin position="80"/>
        <end position="94"/>
    </location>
</feature>
<dbReference type="EMBL" id="JBHFEH010000046">
    <property type="protein sequence ID" value="KAL2050563.1"/>
    <property type="molecule type" value="Genomic_DNA"/>
</dbReference>
<name>A0ABR4AY31_9LECA</name>
<protein>
    <submittedName>
        <fullName evidence="2">Uncharacterized protein</fullName>
    </submittedName>
</protein>
<feature type="region of interest" description="Disordered" evidence="1">
    <location>
        <begin position="67"/>
        <end position="94"/>
    </location>
</feature>
<feature type="compositionally biased region" description="Acidic residues" evidence="1">
    <location>
        <begin position="1"/>
        <end position="11"/>
    </location>
</feature>
<organism evidence="2 3">
    <name type="scientific">Lepraria finkii</name>
    <dbReference type="NCBI Taxonomy" id="1340010"/>
    <lineage>
        <taxon>Eukaryota</taxon>
        <taxon>Fungi</taxon>
        <taxon>Dikarya</taxon>
        <taxon>Ascomycota</taxon>
        <taxon>Pezizomycotina</taxon>
        <taxon>Lecanoromycetes</taxon>
        <taxon>OSLEUM clade</taxon>
        <taxon>Lecanoromycetidae</taxon>
        <taxon>Lecanorales</taxon>
        <taxon>Lecanorineae</taxon>
        <taxon>Stereocaulaceae</taxon>
        <taxon>Lepraria</taxon>
    </lineage>
</organism>
<evidence type="ECO:0000313" key="2">
    <source>
        <dbReference type="EMBL" id="KAL2050563.1"/>
    </source>
</evidence>
<reference evidence="2 3" key="1">
    <citation type="submission" date="2024-09" db="EMBL/GenBank/DDBJ databases">
        <title>Rethinking Asexuality: The Enigmatic Case of Functional Sexual Genes in Lepraria (Stereocaulaceae).</title>
        <authorList>
            <person name="Doellman M."/>
            <person name="Sun Y."/>
            <person name="Barcenas-Pena A."/>
            <person name="Lumbsch H.T."/>
            <person name="Grewe F."/>
        </authorList>
    </citation>
    <scope>NUCLEOTIDE SEQUENCE [LARGE SCALE GENOMIC DNA]</scope>
    <source>
        <strain evidence="2 3">Grewe 0041</strain>
    </source>
</reference>
<comment type="caution">
    <text evidence="2">The sequence shown here is derived from an EMBL/GenBank/DDBJ whole genome shotgun (WGS) entry which is preliminary data.</text>
</comment>
<feature type="region of interest" description="Disordered" evidence="1">
    <location>
        <begin position="1"/>
        <end position="24"/>
    </location>
</feature>
<sequence length="94" mass="10828">MTDDDQDDDHDVDSGIMDNCDERDEHRYEYLDMDLEENQALASQWEKEDRKKEEEKFLITFPRAPACSSQTDSFQRKLTKSCTSSAPSASIATN</sequence>
<keyword evidence="3" id="KW-1185">Reference proteome</keyword>
<evidence type="ECO:0000313" key="3">
    <source>
        <dbReference type="Proteomes" id="UP001590951"/>
    </source>
</evidence>
<gene>
    <name evidence="2" type="ORF">ABVK25_009233</name>
</gene>